<dbReference type="HAMAP" id="MF_01458">
    <property type="entry name" value="FtsH"/>
    <property type="match status" value="1"/>
</dbReference>
<dbReference type="GO" id="GO:0004222">
    <property type="term" value="F:metalloendopeptidase activity"/>
    <property type="evidence" value="ECO:0007669"/>
    <property type="project" value="InterPro"/>
</dbReference>
<keyword evidence="13" id="KW-0496">Mitochondrion</keyword>
<dbReference type="InterPro" id="IPR000642">
    <property type="entry name" value="Peptidase_M41"/>
</dbReference>
<keyword evidence="5" id="KW-0645">Protease</keyword>
<comment type="caution">
    <text evidence="15">The sequence shown here is derived from an EMBL/GenBank/DDBJ whole genome shotgun (WGS) entry which is preliminary data.</text>
</comment>
<keyword evidence="6" id="KW-0479">Metal-binding</keyword>
<dbReference type="InterPro" id="IPR027417">
    <property type="entry name" value="P-loop_NTPase"/>
</dbReference>
<dbReference type="Pfam" id="PF17862">
    <property type="entry name" value="AAA_lid_3"/>
    <property type="match status" value="1"/>
</dbReference>
<evidence type="ECO:0000256" key="8">
    <source>
        <dbReference type="ARBA" id="ARBA00022801"/>
    </source>
</evidence>
<evidence type="ECO:0000256" key="5">
    <source>
        <dbReference type="ARBA" id="ARBA00022670"/>
    </source>
</evidence>
<dbReference type="NCBIfam" id="TIGR01241">
    <property type="entry name" value="FtsH_fam"/>
    <property type="match status" value="1"/>
</dbReference>
<organism evidence="15 16">
    <name type="scientific">Medicago truncatula</name>
    <name type="common">Barrel medic</name>
    <name type="synonym">Medicago tribuloides</name>
    <dbReference type="NCBI Taxonomy" id="3880"/>
    <lineage>
        <taxon>Eukaryota</taxon>
        <taxon>Viridiplantae</taxon>
        <taxon>Streptophyta</taxon>
        <taxon>Embryophyta</taxon>
        <taxon>Tracheophyta</taxon>
        <taxon>Spermatophyta</taxon>
        <taxon>Magnoliopsida</taxon>
        <taxon>eudicotyledons</taxon>
        <taxon>Gunneridae</taxon>
        <taxon>Pentapetalae</taxon>
        <taxon>rosids</taxon>
        <taxon>fabids</taxon>
        <taxon>Fabales</taxon>
        <taxon>Fabaceae</taxon>
        <taxon>Papilionoideae</taxon>
        <taxon>50 kb inversion clade</taxon>
        <taxon>NPAAA clade</taxon>
        <taxon>Hologalegina</taxon>
        <taxon>IRL clade</taxon>
        <taxon>Trifolieae</taxon>
        <taxon>Medicago</taxon>
    </lineage>
</organism>
<dbReference type="InterPro" id="IPR041569">
    <property type="entry name" value="AAA_lid_3"/>
</dbReference>
<dbReference type="Pfam" id="PF00004">
    <property type="entry name" value="AAA"/>
    <property type="match status" value="1"/>
</dbReference>
<keyword evidence="7" id="KW-0547">Nucleotide-binding</keyword>
<dbReference type="CDD" id="cd19501">
    <property type="entry name" value="RecA-like_FtsH"/>
    <property type="match status" value="1"/>
</dbReference>
<proteinExistence type="inferred from homology"/>
<dbReference type="InterPro" id="IPR037219">
    <property type="entry name" value="Peptidase_M41-like"/>
</dbReference>
<evidence type="ECO:0000256" key="4">
    <source>
        <dbReference type="ARBA" id="ARBA00010550"/>
    </source>
</evidence>
<dbReference type="InterPro" id="IPR003593">
    <property type="entry name" value="AAA+_ATPase"/>
</dbReference>
<evidence type="ECO:0000256" key="6">
    <source>
        <dbReference type="ARBA" id="ARBA00022723"/>
    </source>
</evidence>
<evidence type="ECO:0000256" key="2">
    <source>
        <dbReference type="ARBA" id="ARBA00004243"/>
    </source>
</evidence>
<dbReference type="Pfam" id="PF01434">
    <property type="entry name" value="Peptidase_M41"/>
    <property type="match status" value="1"/>
</dbReference>
<evidence type="ECO:0000256" key="11">
    <source>
        <dbReference type="ARBA" id="ARBA00022946"/>
    </source>
</evidence>
<dbReference type="Gene3D" id="1.10.8.60">
    <property type="match status" value="1"/>
</dbReference>
<reference evidence="16" key="1">
    <citation type="journal article" date="2018" name="Nat. Plants">
        <title>Whole-genome landscape of Medicago truncatula symbiotic genes.</title>
        <authorList>
            <person name="Pecrix Y."/>
            <person name="Staton S.E."/>
            <person name="Sallet E."/>
            <person name="Lelandais-Briere C."/>
            <person name="Moreau S."/>
            <person name="Carrere S."/>
            <person name="Blein T."/>
            <person name="Jardinaud M.F."/>
            <person name="Latrasse D."/>
            <person name="Zouine M."/>
            <person name="Zahm M."/>
            <person name="Kreplak J."/>
            <person name="Mayjonade B."/>
            <person name="Satge C."/>
            <person name="Perez M."/>
            <person name="Cauet S."/>
            <person name="Marande W."/>
            <person name="Chantry-Darmon C."/>
            <person name="Lopez-Roques C."/>
            <person name="Bouchez O."/>
            <person name="Berard A."/>
            <person name="Debelle F."/>
            <person name="Munos S."/>
            <person name="Bendahmane A."/>
            <person name="Berges H."/>
            <person name="Niebel A."/>
            <person name="Buitink J."/>
            <person name="Frugier F."/>
            <person name="Benhamed M."/>
            <person name="Crespi M."/>
            <person name="Gouzy J."/>
            <person name="Gamas P."/>
        </authorList>
    </citation>
    <scope>NUCLEOTIDE SEQUENCE [LARGE SCALE GENOMIC DNA]</scope>
    <source>
        <strain evidence="16">cv. Jemalong A17</strain>
    </source>
</reference>
<dbReference type="Proteomes" id="UP000265566">
    <property type="component" value="Chromosome 8"/>
</dbReference>
<name>A0A396GLS9_MEDTR</name>
<evidence type="ECO:0000256" key="9">
    <source>
        <dbReference type="ARBA" id="ARBA00022833"/>
    </source>
</evidence>
<dbReference type="SUPFAM" id="SSF52540">
    <property type="entry name" value="P-loop containing nucleoside triphosphate hydrolases"/>
    <property type="match status" value="1"/>
</dbReference>
<comment type="similarity">
    <text evidence="3">In the C-terminal section; belongs to the peptidase M41 family.</text>
</comment>
<dbReference type="Gene3D" id="3.40.50.300">
    <property type="entry name" value="P-loop containing nucleotide triphosphate hydrolases"/>
    <property type="match status" value="1"/>
</dbReference>
<evidence type="ECO:0000256" key="1">
    <source>
        <dbReference type="ARBA" id="ARBA00001947"/>
    </source>
</evidence>
<dbReference type="PANTHER" id="PTHR23076">
    <property type="entry name" value="METALLOPROTEASE M41 FTSH"/>
    <property type="match status" value="1"/>
</dbReference>
<keyword evidence="12" id="KW-0482">Metalloprotease</keyword>
<comment type="subcellular location">
    <subcellularLocation>
        <location evidence="2">Mitochondrion inner membrane</location>
        <topology evidence="2">Single-pass membrane protein</topology>
        <orientation evidence="2">Intermembrane side</orientation>
    </subcellularLocation>
</comment>
<dbReference type="GO" id="GO:0046872">
    <property type="term" value="F:metal ion binding"/>
    <property type="evidence" value="ECO:0007669"/>
    <property type="project" value="UniProtKB-KW"/>
</dbReference>
<dbReference type="FunFam" id="1.10.8.60:FF:000001">
    <property type="entry name" value="ATP-dependent zinc metalloprotease FtsH"/>
    <property type="match status" value="1"/>
</dbReference>
<dbReference type="SMART" id="SM00382">
    <property type="entry name" value="AAA"/>
    <property type="match status" value="1"/>
</dbReference>
<accession>A0A396GLS9</accession>
<dbReference type="EMBL" id="PSQE01000008">
    <property type="protein sequence ID" value="RHN41131.1"/>
    <property type="molecule type" value="Genomic_DNA"/>
</dbReference>
<protein>
    <submittedName>
        <fullName evidence="15">Putative ATPase, AAA-type, core, peptidase, FtsH</fullName>
    </submittedName>
</protein>
<evidence type="ECO:0000256" key="12">
    <source>
        <dbReference type="ARBA" id="ARBA00023049"/>
    </source>
</evidence>
<dbReference type="GO" id="GO:0016887">
    <property type="term" value="F:ATP hydrolysis activity"/>
    <property type="evidence" value="ECO:0007669"/>
    <property type="project" value="InterPro"/>
</dbReference>
<evidence type="ECO:0000256" key="10">
    <source>
        <dbReference type="ARBA" id="ARBA00022840"/>
    </source>
</evidence>
<evidence type="ECO:0000256" key="13">
    <source>
        <dbReference type="ARBA" id="ARBA00023128"/>
    </source>
</evidence>
<dbReference type="InterPro" id="IPR003960">
    <property type="entry name" value="ATPase_AAA_CS"/>
</dbReference>
<evidence type="ECO:0000259" key="14">
    <source>
        <dbReference type="SMART" id="SM00382"/>
    </source>
</evidence>
<dbReference type="Gramene" id="rna47421">
    <property type="protein sequence ID" value="RHN41131.1"/>
    <property type="gene ID" value="gene47421"/>
</dbReference>
<dbReference type="GO" id="GO:0004176">
    <property type="term" value="F:ATP-dependent peptidase activity"/>
    <property type="evidence" value="ECO:0007669"/>
    <property type="project" value="InterPro"/>
</dbReference>
<dbReference type="InterPro" id="IPR003959">
    <property type="entry name" value="ATPase_AAA_core"/>
</dbReference>
<dbReference type="GO" id="GO:0006508">
    <property type="term" value="P:proteolysis"/>
    <property type="evidence" value="ECO:0007669"/>
    <property type="project" value="UniProtKB-KW"/>
</dbReference>
<gene>
    <name evidence="15" type="ORF">MtrunA17_Chr8g0362771</name>
</gene>
<comment type="cofactor">
    <cofactor evidence="1">
        <name>Zn(2+)</name>
        <dbReference type="ChEBI" id="CHEBI:29105"/>
    </cofactor>
</comment>
<sequence>MACWRRFIMHLRYSTHQSPWQIERRQSEFGKVKDLLTTNYSSRNKFEGYSILGKLLLALDIACCTYFQIYAGNNRLFFSQYRYKGNLAIPQCDSSEAAEEASYDPQAVIRAFESQPSLHTDSFAFFEYVKALVNVDRLDESEFLKTFLRGISNSAREEDSLGTESAPISMATEIFGRNFIDRMWDTILFAGALIAKFNSIFNLNLMDTFSVLFFTLFSPILGHGMSKKIQPTVETNVKFSDVKGVDEAKAELEEIVHFLKDPEYFSRLGGKLPKGVLLSGPPGTSKTMLARAIAGEADVPFFQISGSEFEEMLMGVGARRVRDLFAAAKKKSPCIIFIDEIDSIGGKRGNDENKKNMRQTLNQMLFELDGFKQNDGIIVIGATNHPESLDNALVRPGRFDRHVVVPNPDVEGRRQILESHMSKVLKANDVDVEIIARRTPGFSGAELANLVNTAVLRATMDGAKAVSMHDFDSARDKIIMGSERRSTVISEESRKNTAFHEGGHALVAIHTDGALPVYKATIVPRGNALGMVSQLPDKDMTSYSRKQMLANLDVCMGGLVAEELVFGENELTSGSSSDLSKATNVARQMVTEFGMSNEVGRVTHNYYDDGRSMSSETRLLIEKEVKKLLDRAYKNAKTIITTHEKELHALANALMEHETLTGSQIKELLAKVKSPQQQPQSCVVEAQGNSQSNPVVVAVSAAATAASVAAVKAQGVSQVGS</sequence>
<evidence type="ECO:0000313" key="16">
    <source>
        <dbReference type="Proteomes" id="UP000265566"/>
    </source>
</evidence>
<comment type="similarity">
    <text evidence="4">In the N-terminal section; belongs to the AAA ATPase family.</text>
</comment>
<dbReference type="AlphaFoldDB" id="A0A396GLS9"/>
<evidence type="ECO:0000256" key="7">
    <source>
        <dbReference type="ARBA" id="ARBA00022741"/>
    </source>
</evidence>
<dbReference type="GO" id="GO:0005743">
    <property type="term" value="C:mitochondrial inner membrane"/>
    <property type="evidence" value="ECO:0007669"/>
    <property type="project" value="UniProtKB-SubCell"/>
</dbReference>
<dbReference type="InterPro" id="IPR005936">
    <property type="entry name" value="FtsH"/>
</dbReference>
<dbReference type="GO" id="GO:0005524">
    <property type="term" value="F:ATP binding"/>
    <property type="evidence" value="ECO:0007669"/>
    <property type="project" value="UniProtKB-KW"/>
</dbReference>
<dbReference type="Gene3D" id="1.20.58.760">
    <property type="entry name" value="Peptidase M41"/>
    <property type="match status" value="1"/>
</dbReference>
<keyword evidence="9" id="KW-0862">Zinc</keyword>
<feature type="domain" description="AAA+ ATPase" evidence="14">
    <location>
        <begin position="272"/>
        <end position="409"/>
    </location>
</feature>
<dbReference type="FunFam" id="1.20.58.760:FF:000002">
    <property type="entry name" value="ATP-dependent zinc metalloprotease FtsH"/>
    <property type="match status" value="1"/>
</dbReference>
<dbReference type="PANTHER" id="PTHR23076:SF37">
    <property type="entry name" value="ATP-DEPENDENT ZINC METALLOPROTEASE FTSH 4, MITOCHONDRIAL"/>
    <property type="match status" value="1"/>
</dbReference>
<keyword evidence="10" id="KW-0067">ATP-binding</keyword>
<evidence type="ECO:0000313" key="15">
    <source>
        <dbReference type="EMBL" id="RHN41131.1"/>
    </source>
</evidence>
<keyword evidence="11" id="KW-0809">Transit peptide</keyword>
<evidence type="ECO:0000256" key="3">
    <source>
        <dbReference type="ARBA" id="ARBA00010044"/>
    </source>
</evidence>
<dbReference type="SUPFAM" id="SSF140990">
    <property type="entry name" value="FtsH protease domain-like"/>
    <property type="match status" value="1"/>
</dbReference>
<dbReference type="PROSITE" id="PS00674">
    <property type="entry name" value="AAA"/>
    <property type="match status" value="1"/>
</dbReference>
<dbReference type="FunFam" id="3.40.50.300:FF:000175">
    <property type="entry name" value="ATP-dependent zinc metalloprotease FTSH 4"/>
    <property type="match status" value="1"/>
</dbReference>
<keyword evidence="8" id="KW-0378">Hydrolase</keyword>